<feature type="transmembrane region" description="Helical" evidence="2">
    <location>
        <begin position="33"/>
        <end position="53"/>
    </location>
</feature>
<dbReference type="Proteomes" id="UP000237340">
    <property type="component" value="Unassembled WGS sequence"/>
</dbReference>
<name>A0A2S3ZAH0_9MICO</name>
<protein>
    <recommendedName>
        <fullName evidence="5">Phospholipase</fullName>
    </recommendedName>
</protein>
<keyword evidence="2" id="KW-0472">Membrane</keyword>
<accession>A0A2S3ZAH0</accession>
<dbReference type="InterPro" id="IPR023346">
    <property type="entry name" value="Lysozyme-like_dom_sf"/>
</dbReference>
<keyword evidence="4" id="KW-1185">Reference proteome</keyword>
<evidence type="ECO:0000313" key="3">
    <source>
        <dbReference type="EMBL" id="POH62531.1"/>
    </source>
</evidence>
<keyword evidence="2" id="KW-0812">Transmembrane</keyword>
<dbReference type="AlphaFoldDB" id="A0A2S3ZAH0"/>
<gene>
    <name evidence="3" type="ORF">C3B61_16930</name>
</gene>
<evidence type="ECO:0000256" key="2">
    <source>
        <dbReference type="SAM" id="Phobius"/>
    </source>
</evidence>
<feature type="region of interest" description="Disordered" evidence="1">
    <location>
        <begin position="1"/>
        <end position="30"/>
    </location>
</feature>
<organism evidence="3 4">
    <name type="scientific">Cryobacterium zongtaii</name>
    <dbReference type="NCBI Taxonomy" id="1259217"/>
    <lineage>
        <taxon>Bacteria</taxon>
        <taxon>Bacillati</taxon>
        <taxon>Actinomycetota</taxon>
        <taxon>Actinomycetes</taxon>
        <taxon>Micrococcales</taxon>
        <taxon>Microbacteriaceae</taxon>
        <taxon>Cryobacterium</taxon>
    </lineage>
</organism>
<feature type="compositionally biased region" description="Polar residues" evidence="1">
    <location>
        <begin position="1"/>
        <end position="19"/>
    </location>
</feature>
<keyword evidence="2" id="KW-1133">Transmembrane helix</keyword>
<reference evidence="3 4" key="1">
    <citation type="submission" date="2018-01" db="EMBL/GenBank/DDBJ databases">
        <title>Cryobacterium sp. nov., from glaciers in China.</title>
        <authorList>
            <person name="Liu Q."/>
            <person name="Xin Y.-H."/>
        </authorList>
    </citation>
    <scope>NUCLEOTIDE SEQUENCE [LARGE SCALE GENOMIC DNA]</scope>
    <source>
        <strain evidence="3 4">TMN-42</strain>
    </source>
</reference>
<evidence type="ECO:0000313" key="4">
    <source>
        <dbReference type="Proteomes" id="UP000237340"/>
    </source>
</evidence>
<dbReference type="RefSeq" id="WP_103461669.1">
    <property type="nucleotide sequence ID" value="NZ_PPXD01000026.1"/>
</dbReference>
<evidence type="ECO:0000256" key="1">
    <source>
        <dbReference type="SAM" id="MobiDB-lite"/>
    </source>
</evidence>
<comment type="caution">
    <text evidence="3">The sequence shown here is derived from an EMBL/GenBank/DDBJ whole genome shotgun (WGS) entry which is preliminary data.</text>
</comment>
<evidence type="ECO:0008006" key="5">
    <source>
        <dbReference type="Google" id="ProtNLM"/>
    </source>
</evidence>
<proteinExistence type="predicted"/>
<dbReference type="SUPFAM" id="SSF53955">
    <property type="entry name" value="Lysozyme-like"/>
    <property type="match status" value="1"/>
</dbReference>
<sequence length="283" mass="29125">MRPENTQNATPEIPSTTSTRAERKNRRSRSKRLTLLAGGLVLAGVVTGTGFTVQSAVADQQQQAQQERDDRAAAKAAAISKTHLAASVALVDADTALEAAANKVDASALSATSSTLAGYYSMPLSEVSELTTQAKEQTATVQAAAVEADRVAVEAAAAQAAADAQAAAEAQAAADAVAAGNTPAGAKATAASLASSRYGWGESQFSCLAQLWQKESEWKYTAYNDNGGATGIPQALPGSKMASAGSDWATNASTQIAWGLEYINGSYGTPCAAWSHSQAMNWY</sequence>
<dbReference type="EMBL" id="PPXD01000026">
    <property type="protein sequence ID" value="POH62531.1"/>
    <property type="molecule type" value="Genomic_DNA"/>
</dbReference>